<dbReference type="AlphaFoldDB" id="A0A4Q5H1Q6"/>
<dbReference type="Proteomes" id="UP000291917">
    <property type="component" value="Unassembled WGS sequence"/>
</dbReference>
<evidence type="ECO:0000313" key="4">
    <source>
        <dbReference type="Proteomes" id="UP000335496"/>
    </source>
</evidence>
<dbReference type="Proteomes" id="UP000335496">
    <property type="component" value="Unassembled WGS sequence"/>
</dbReference>
<organism evidence="2 3">
    <name type="scientific">Bacteroides eggerthii</name>
    <dbReference type="NCBI Taxonomy" id="28111"/>
    <lineage>
        <taxon>Bacteria</taxon>
        <taxon>Pseudomonadati</taxon>
        <taxon>Bacteroidota</taxon>
        <taxon>Bacteroidia</taxon>
        <taxon>Bacteroidales</taxon>
        <taxon>Bacteroidaceae</taxon>
        <taxon>Bacteroides</taxon>
    </lineage>
</organism>
<reference evidence="1 4" key="1">
    <citation type="journal article" date="2019" name="Nat. Med.">
        <title>A library of human gut bacterial isolates paired with longitudinal multiomics data enables mechanistic microbiome research.</title>
        <authorList>
            <person name="Poyet M."/>
            <person name="Groussin M."/>
            <person name="Gibbons S.M."/>
            <person name="Avila-Pacheco J."/>
            <person name="Jiang X."/>
            <person name="Kearney S.M."/>
            <person name="Perrotta A.R."/>
            <person name="Berdy B."/>
            <person name="Zhao S."/>
            <person name="Lieberman T.D."/>
            <person name="Swanson P.K."/>
            <person name="Smith M."/>
            <person name="Roesemann S."/>
            <person name="Alexander J.E."/>
            <person name="Rich S.A."/>
            <person name="Livny J."/>
            <person name="Vlamakis H."/>
            <person name="Clish C."/>
            <person name="Bullock K."/>
            <person name="Deik A."/>
            <person name="Scott J."/>
            <person name="Pierce K.A."/>
            <person name="Xavier R.J."/>
            <person name="Alm E.J."/>
        </authorList>
    </citation>
    <scope>NUCLEOTIDE SEQUENCE [LARGE SCALE GENOMIC DNA]</scope>
    <source>
        <strain evidence="1 4">BIOML-A1</strain>
    </source>
</reference>
<evidence type="ECO:0000313" key="1">
    <source>
        <dbReference type="EMBL" id="KAA5274439.1"/>
    </source>
</evidence>
<name>A0A4Q5H1Q6_9BACE</name>
<proteinExistence type="predicted"/>
<dbReference type="EMBL" id="RCXL01000008">
    <property type="protein sequence ID" value="RYT75211.1"/>
    <property type="molecule type" value="Genomic_DNA"/>
</dbReference>
<protein>
    <submittedName>
        <fullName evidence="2">DUF1566 domain-containing protein</fullName>
    </submittedName>
</protein>
<gene>
    <name evidence="2" type="ORF">EAJ03_07095</name>
    <name evidence="1" type="ORF">F2Z23_07775</name>
</gene>
<dbReference type="EMBL" id="VVZX01000008">
    <property type="protein sequence ID" value="KAA5274439.1"/>
    <property type="molecule type" value="Genomic_DNA"/>
</dbReference>
<keyword evidence="4" id="KW-1185">Reference proteome</keyword>
<evidence type="ECO:0000313" key="3">
    <source>
        <dbReference type="Proteomes" id="UP000291917"/>
    </source>
</evidence>
<evidence type="ECO:0000313" key="2">
    <source>
        <dbReference type="EMBL" id="RYT75211.1"/>
    </source>
</evidence>
<sequence>MINKTQDMNEMQTRMEQMARVIHNKVGKGMRLGIMFLGMIPATVLGLVACDEHRDFPDTGMKVGHILCTDGKVMSYEDYSLSGKEAIAVVFHLNRDEAMAGNGYAVYLHDLAPEAFADSIGIAQGTSADLAALDGNENTFALYETTETSSPIAEQVFELWKYGQSAYVPSVAQMRLLYASREAVNPYIEQCGGMPIPDSANECWYWTSTEVAGQETAKAWLYSTGSGTIQETPKWQAHKVRPIITLSE</sequence>
<reference evidence="2 3" key="2">
    <citation type="journal article" date="2019" name="Science, e1252229">
        <title>Invertible promoters mediate bacterial phase variation, antibiotic resistance, and host adaptation in the gut.</title>
        <authorList>
            <person name="Jiang X."/>
            <person name="Hall A.B."/>
            <person name="Arthur T.D."/>
            <person name="Plichta D.R."/>
            <person name="Covington C.T."/>
            <person name="Poyet M."/>
            <person name="Crothers J."/>
            <person name="Moses P.L."/>
            <person name="Tolonen A.C."/>
            <person name="Vlamakis H."/>
            <person name="Alm E.J."/>
            <person name="Xavier R.J."/>
        </authorList>
    </citation>
    <scope>NUCLEOTIDE SEQUENCE [LARGE SCALE GENOMIC DNA]</scope>
    <source>
        <strain evidence="3">bj_0095</strain>
        <strain evidence="2">Bj_0095</strain>
    </source>
</reference>
<comment type="caution">
    <text evidence="2">The sequence shown here is derived from an EMBL/GenBank/DDBJ whole genome shotgun (WGS) entry which is preliminary data.</text>
</comment>
<accession>A0A4Q5H1Q6</accession>